<keyword evidence="2" id="KW-1185">Reference proteome</keyword>
<accession>A0A6C0RA59</accession>
<evidence type="ECO:0000313" key="2">
    <source>
        <dbReference type="Proteomes" id="UP000474630"/>
    </source>
</evidence>
<protein>
    <submittedName>
        <fullName evidence="1">DUF4249 domain-containing protein</fullName>
    </submittedName>
</protein>
<dbReference type="Pfam" id="PF14054">
    <property type="entry name" value="DUF4249"/>
    <property type="match status" value="1"/>
</dbReference>
<dbReference type="PROSITE" id="PS51257">
    <property type="entry name" value="PROKAR_LIPOPROTEIN"/>
    <property type="match status" value="1"/>
</dbReference>
<dbReference type="RefSeq" id="WP_163345390.1">
    <property type="nucleotide sequence ID" value="NZ_CP048409.1"/>
</dbReference>
<dbReference type="KEGG" id="drc:G0Q07_06900"/>
<proteinExistence type="predicted"/>
<evidence type="ECO:0000313" key="1">
    <source>
        <dbReference type="EMBL" id="QIA07468.1"/>
    </source>
</evidence>
<dbReference type="InterPro" id="IPR025345">
    <property type="entry name" value="DUF4249"/>
</dbReference>
<dbReference type="Proteomes" id="UP000474630">
    <property type="component" value="Chromosome"/>
</dbReference>
<name>A0A6C0RA59_9BACT</name>
<sequence length="305" mass="33623">MKTAQIIKGIIILLFAIVALTSCEDVVDVELNEEDIDLIAVEAYINTKAENNVYVKLERSLAVNQTAQNPVINNAVVQLSDNADSPNTVTLEEQGSTGIYLLPSGTSYPGVPGRTYTLTITTPDGTIITGEEYLQQVETLDTVKVNLSDRGDYEYLGIFINSQETPGLGHYYKWDIYINGEFLNDGEDLAYASDELVDGNYIYDMLILLDWEDEEEDKKLHPGDTIVVEQLSISEAAYDFYWSLSDQTWAGSPFSVPPANVPSNLHSNDGRRILGLFSARDISVGNTIVIDDSNYTPLTSSIPGN</sequence>
<gene>
    <name evidence="1" type="ORF">G0Q07_06900</name>
</gene>
<reference evidence="1 2" key="1">
    <citation type="submission" date="2020-02" db="EMBL/GenBank/DDBJ databases">
        <title>Genome sequencing for Draconibacterium sp. strain M1.</title>
        <authorList>
            <person name="Park S.-J."/>
        </authorList>
    </citation>
    <scope>NUCLEOTIDE SEQUENCE [LARGE SCALE GENOMIC DNA]</scope>
    <source>
        <strain evidence="1 2">M1</strain>
    </source>
</reference>
<dbReference type="AlphaFoldDB" id="A0A6C0RA59"/>
<organism evidence="1 2">
    <name type="scientific">Draconibacterium halophilum</name>
    <dbReference type="NCBI Taxonomy" id="2706887"/>
    <lineage>
        <taxon>Bacteria</taxon>
        <taxon>Pseudomonadati</taxon>
        <taxon>Bacteroidota</taxon>
        <taxon>Bacteroidia</taxon>
        <taxon>Marinilabiliales</taxon>
        <taxon>Prolixibacteraceae</taxon>
        <taxon>Draconibacterium</taxon>
    </lineage>
</organism>
<dbReference type="EMBL" id="CP048409">
    <property type="protein sequence ID" value="QIA07468.1"/>
    <property type="molecule type" value="Genomic_DNA"/>
</dbReference>